<evidence type="ECO:0000313" key="5">
    <source>
        <dbReference type="WBParaSite" id="maker-unitig_24636-snap-gene-0.3-mRNA-1"/>
    </source>
</evidence>
<feature type="binding site" evidence="1">
    <location>
        <position position="270"/>
    </location>
    <ligand>
        <name>S-adenosyl-L-methionine</name>
        <dbReference type="ChEBI" id="CHEBI:59789"/>
    </ligand>
</feature>
<accession>A0A1I8F8K0</accession>
<dbReference type="InterPro" id="IPR001678">
    <property type="entry name" value="MeTrfase_RsmB-F_NOP2_dom"/>
</dbReference>
<dbReference type="GO" id="GO:0003723">
    <property type="term" value="F:RNA binding"/>
    <property type="evidence" value="ECO:0007669"/>
    <property type="project" value="UniProtKB-UniRule"/>
</dbReference>
<dbReference type="PANTHER" id="PTHR22807:SF4">
    <property type="entry name" value="28S RRNA (CYTOSINE-C(5))-METHYLTRANSFERASE"/>
    <property type="match status" value="1"/>
</dbReference>
<proteinExistence type="inferred from homology"/>
<evidence type="ECO:0000259" key="3">
    <source>
        <dbReference type="PROSITE" id="PS51686"/>
    </source>
</evidence>
<dbReference type="AlphaFoldDB" id="A0A1I8F8K0"/>
<dbReference type="PROSITE" id="PS51686">
    <property type="entry name" value="SAM_MT_RSMB_NOP"/>
    <property type="match status" value="1"/>
</dbReference>
<dbReference type="InterPro" id="IPR029063">
    <property type="entry name" value="SAM-dependent_MTases_sf"/>
</dbReference>
<feature type="binding site" evidence="1">
    <location>
        <position position="298"/>
    </location>
    <ligand>
        <name>S-adenosyl-L-methionine</name>
        <dbReference type="ChEBI" id="CHEBI:59789"/>
    </ligand>
</feature>
<keyword evidence="1" id="KW-0489">Methyltransferase</keyword>
<keyword evidence="1" id="KW-0949">S-adenosyl-L-methionine</keyword>
<dbReference type="GO" id="GO:0008173">
    <property type="term" value="F:RNA methyltransferase activity"/>
    <property type="evidence" value="ECO:0007669"/>
    <property type="project" value="InterPro"/>
</dbReference>
<feature type="active site" description="Nucleophile" evidence="1">
    <location>
        <position position="382"/>
    </location>
</feature>
<keyword evidence="1" id="KW-0808">Transferase</keyword>
<dbReference type="GO" id="GO:0070475">
    <property type="term" value="P:rRNA base methylation"/>
    <property type="evidence" value="ECO:0007669"/>
    <property type="project" value="TreeGrafter"/>
</dbReference>
<reference evidence="5" key="1">
    <citation type="submission" date="2016-11" db="UniProtKB">
        <authorList>
            <consortium name="WormBaseParasite"/>
        </authorList>
    </citation>
    <scope>IDENTIFICATION</scope>
</reference>
<dbReference type="PANTHER" id="PTHR22807">
    <property type="entry name" value="NOP2 YEAST -RELATED NOL1/NOP2/FMU SUN DOMAIN-CONTAINING"/>
    <property type="match status" value="1"/>
</dbReference>
<dbReference type="Proteomes" id="UP000095280">
    <property type="component" value="Unplaced"/>
</dbReference>
<feature type="binding site" evidence="1">
    <location>
        <position position="320"/>
    </location>
    <ligand>
        <name>S-adenosyl-L-methionine</name>
        <dbReference type="ChEBI" id="CHEBI:59789"/>
    </ligand>
</feature>
<feature type="compositionally biased region" description="Polar residues" evidence="2">
    <location>
        <begin position="128"/>
        <end position="147"/>
    </location>
</feature>
<dbReference type="InterPro" id="IPR023267">
    <property type="entry name" value="RCMT"/>
</dbReference>
<dbReference type="GO" id="GO:0005730">
    <property type="term" value="C:nucleolus"/>
    <property type="evidence" value="ECO:0007669"/>
    <property type="project" value="TreeGrafter"/>
</dbReference>
<protein>
    <submittedName>
        <fullName evidence="5">SAM_MT_RSMB_NOP domain-containing protein</fullName>
    </submittedName>
</protein>
<comment type="caution">
    <text evidence="1">Lacks conserved residue(s) required for the propagation of feature annotation.</text>
</comment>
<dbReference type="PRINTS" id="PR02008">
    <property type="entry name" value="RCMTFAMILY"/>
</dbReference>
<evidence type="ECO:0000256" key="2">
    <source>
        <dbReference type="SAM" id="MobiDB-lite"/>
    </source>
</evidence>
<feature type="region of interest" description="Disordered" evidence="2">
    <location>
        <begin position="125"/>
        <end position="153"/>
    </location>
</feature>
<dbReference type="SUPFAM" id="SSF53335">
    <property type="entry name" value="S-adenosyl-L-methionine-dependent methyltransferases"/>
    <property type="match status" value="1"/>
</dbReference>
<evidence type="ECO:0000313" key="4">
    <source>
        <dbReference type="Proteomes" id="UP000095280"/>
    </source>
</evidence>
<dbReference type="WBParaSite" id="maker-unitig_24636-snap-gene-0.3-mRNA-1">
    <property type="protein sequence ID" value="maker-unitig_24636-snap-gene-0.3-mRNA-1"/>
    <property type="gene ID" value="maker-unitig_24636-snap-gene-0.3"/>
</dbReference>
<name>A0A1I8F8K0_9PLAT</name>
<evidence type="ECO:0000256" key="1">
    <source>
        <dbReference type="PROSITE-ProRule" id="PRU01023"/>
    </source>
</evidence>
<comment type="similarity">
    <text evidence="1">Belongs to the class I-like SAM-binding methyltransferase superfamily. RsmB/NOP family.</text>
</comment>
<keyword evidence="4" id="KW-1185">Reference proteome</keyword>
<feature type="domain" description="SAM-dependent MTase RsmB/NOP-type" evidence="3">
    <location>
        <begin position="264"/>
        <end position="450"/>
    </location>
</feature>
<dbReference type="Gene3D" id="3.40.50.150">
    <property type="entry name" value="Vaccinia Virus protein VP39"/>
    <property type="match status" value="1"/>
</dbReference>
<sequence>ASGLSPAAACSSCRCHRPSGLKSRSFTKPHRVAEHCRAQQQPARECSCRGLVCPRLRLAEPARCPRCQRLRAVTLVRPELLPDCCFADGSLPCSAFVMPGPCLGDLAGSAGDVFHPHLAERLRGVRLDSNTTDSSQDPATSDAQVRSDQPPALAQPAEFEPRLSADGFVAIDDAEGGDVDSACDPAPTWPPMLTSRICSPSLRLTPLAWLFTRWSPVEPSAWWTRPAACRLSACSLRQGAWVAGHLRRARQQNPPAGRYGRPAGRVLAVDRDAQRFGELRRRLVAMGAGDRVRCLRCDCLQLGDRLSSGGRDRITHILVDPSCSGSGLTARSVERQALDGGAAPVPRMRIGGSQESSAPGFSGKFPALTDYPSARRVVYSTCSVHSEENEAVVQELANSFADKGWRLARLMKSSWPTRGLSAFDCGPMCLRAGPGTDRTCGFFVACFKRTRRQRGGCQDCRLWYAEEFGETAEQKALSVEGIGMLKYPEVKQIILT</sequence>
<keyword evidence="1" id="KW-0694">RNA-binding</keyword>
<organism evidence="4 5">
    <name type="scientific">Macrostomum lignano</name>
    <dbReference type="NCBI Taxonomy" id="282301"/>
    <lineage>
        <taxon>Eukaryota</taxon>
        <taxon>Metazoa</taxon>
        <taxon>Spiralia</taxon>
        <taxon>Lophotrochozoa</taxon>
        <taxon>Platyhelminthes</taxon>
        <taxon>Rhabditophora</taxon>
        <taxon>Macrostomorpha</taxon>
        <taxon>Macrostomida</taxon>
        <taxon>Macrostomidae</taxon>
        <taxon>Macrostomum</taxon>
    </lineage>
</organism>